<feature type="coiled-coil region" evidence="2">
    <location>
        <begin position="943"/>
        <end position="977"/>
    </location>
</feature>
<gene>
    <name evidence="6" type="ORF">Rt10032_c01g0133</name>
</gene>
<feature type="domain" description="FH2" evidence="5">
    <location>
        <begin position="1211"/>
        <end position="1601"/>
    </location>
</feature>
<dbReference type="SMART" id="SM01139">
    <property type="entry name" value="Drf_FH3"/>
    <property type="match status" value="1"/>
</dbReference>
<dbReference type="PANTHER" id="PTHR45857:SF4">
    <property type="entry name" value="FORMIN-LIKE PROTEIN"/>
    <property type="match status" value="1"/>
</dbReference>
<feature type="region of interest" description="Disordered" evidence="3">
    <location>
        <begin position="1646"/>
        <end position="1671"/>
    </location>
</feature>
<dbReference type="GO" id="GO:0030866">
    <property type="term" value="P:cortical actin cytoskeleton organization"/>
    <property type="evidence" value="ECO:0007669"/>
    <property type="project" value="TreeGrafter"/>
</dbReference>
<dbReference type="GO" id="GO:0005829">
    <property type="term" value="C:cytosol"/>
    <property type="evidence" value="ECO:0007669"/>
    <property type="project" value="TreeGrafter"/>
</dbReference>
<organism evidence="6 7">
    <name type="scientific">Rhodotorula toruloides</name>
    <name type="common">Yeast</name>
    <name type="synonym">Rhodosporidium toruloides</name>
    <dbReference type="NCBI Taxonomy" id="5286"/>
    <lineage>
        <taxon>Eukaryota</taxon>
        <taxon>Fungi</taxon>
        <taxon>Dikarya</taxon>
        <taxon>Basidiomycota</taxon>
        <taxon>Pucciniomycotina</taxon>
        <taxon>Microbotryomycetes</taxon>
        <taxon>Sporidiobolales</taxon>
        <taxon>Sporidiobolaceae</taxon>
        <taxon>Rhodotorula</taxon>
    </lineage>
</organism>
<evidence type="ECO:0000313" key="6">
    <source>
        <dbReference type="EMBL" id="GEM06116.1"/>
    </source>
</evidence>
<feature type="region of interest" description="Disordered" evidence="3">
    <location>
        <begin position="501"/>
        <end position="542"/>
    </location>
</feature>
<dbReference type="InterPro" id="IPR010472">
    <property type="entry name" value="FH3_dom"/>
</dbReference>
<dbReference type="Gene3D" id="1.20.58.2220">
    <property type="entry name" value="Formin, FH2 domain"/>
    <property type="match status" value="1"/>
</dbReference>
<sequence>MEKLLVQLSLPGHASSVHATCISSSATLEDLVRQLLAEDGPQIRRSLCGRTEDSQAQQFEAWRAQRVLKSPPNAEHSEEELARLTDDDGLLDPALTVGEALGMLGTTPSTASPPAATQPEQFSAFLLSGHLHKPALRLVFVPHAAVFNLYHVPGFPEGWQFRLFLTADMTAGETVDALIEELGIRKVVAQGHKSARVEYCLRVARPGGTVETVAAPTRLLARLQKDDVDPATPLEADFTVSPSWLKKAGTVALVLPGVGRSDAVDEYAPGVKQAIAKRDGTSWRPSSLFGGFWGGETEASADVPSAADTSLSHPITPAAADDDEEEEGERTLKAEKGGPPATGADMSSVRSAVGSRSRLSTLFTDWIAPEASPSPALPSRPHARVVGPVAMSKDLSRRFSSFVPDTEEMNVAPSDADTSGTEDDLSGALERLMDDLGMKEAQRGAMRQLPDDRKRFLIGQHRVNQPTTPLQPSKTGPATDAGLLENVKRFSLANVGWGGLLSPPLDDARPRTKPPDSPVEDSAFTPSSRIQTHSTGTSSSWASWWSTTSTATGTGQPSSRVAKDSPQFYADQLRSTKITSRSLAKHLIALRVRLATAKLAWAADFVNDAEGLAALDGVLARSMRHGTREADDLSEEEKTVQAECVKCLRAVLNTELGFSRILARPALIATLVQCLYLAHNKLRALVADVLAALCVLSLDDGHRLVLAAFSDARILQGERFRFESFIRSIEPPDIPDDATIGENQVAPDSSNDGFWEWRTAAMSLVNAIVNTPHDLEERLMLRDELVRRGLNEAMTGLRYLQPPDFFMTQLTVFTEERQEDQEELHERTAGRTRADESDLPLGELIKLAQEHGELYPRLLDTVKNYVKVFDRKQLDDQLREDLVTILDNFVGHAAHLEDFDRGWRTFIRQYLSSVQHIVGQQSLIRFSRVADTATVPTSFIEELEALRTKVDELSDERVSLREELERQIAEIDTLRSLPVGQDPTAEPNGSSLIRKGEGESFAGVIQRLVQKEKEVLELQAKLANADYRPPPDAEDAKKDRLNQSRRWENMLTEIGQNKLKIATLESTIETRDKEIKFLKRTLESVYSRFQSTVASAMRTPGSSPAEAHSQDLDHDAMATRTLEAFSQRDEQVKELQLELEDAKAELAKARATNVAQSLGPTLCRNRRQHRSPAHILQPPQHLRRRPHILRLRFVLLRLHLLLHPLLVHLLRRLRLLHPYTPQPFFWSKLPSDRLKASIWEMNDSNLVKLDIAGLEQDFAVGTPKPQAVQGSAKLKKKETITLLGHTRAQNIAIMLARLRLPPVAIKNAIVHLDDTAISVDNLKAIKHYAPTDDEAELIRGFDGEFNSLSTADQYFAEIASISRLSHRLAAMVYRRRLDMEMEELKPDLTILRSACDELRSSSKLKKLLQLVLTIGNTLNGSTFRGNAAGFSLDSLLKACPDRFPPSIGSLLTASASTAQGRSIGLRLSRNAYSPALPLSSATAMQTVQTLVAGANQVEQELDILRESRVLDGEDRFVQVMEQFVRHVKPAMKALQEHAATIDEELKTLLRYFGEDLAQTKPEELFDLVAQFAAMLSRARNEVEAADAEATMKQATLSPRSPQKELAKVIGLRPPLPHRTSSQETVTAASGTLGRGQFDTVLRDLRNGSVRSRRQRSTAERDRPLSRIFLSS</sequence>
<accession>A0A511K7Z5</accession>
<feature type="region of interest" description="Disordered" evidence="3">
    <location>
        <begin position="1613"/>
        <end position="1632"/>
    </location>
</feature>
<protein>
    <submittedName>
        <fullName evidence="6">Uncharacterized protein</fullName>
    </submittedName>
</protein>
<dbReference type="PANTHER" id="PTHR45857">
    <property type="entry name" value="FORMIN-LIKE PROTEIN"/>
    <property type="match status" value="1"/>
</dbReference>
<feature type="coiled-coil region" evidence="2">
    <location>
        <begin position="1125"/>
        <end position="1152"/>
    </location>
</feature>
<evidence type="ECO:0000259" key="4">
    <source>
        <dbReference type="PROSITE" id="PS51232"/>
    </source>
</evidence>
<dbReference type="InterPro" id="IPR014768">
    <property type="entry name" value="GBD/FH3_dom"/>
</dbReference>
<dbReference type="InterPro" id="IPR042201">
    <property type="entry name" value="FH2_Formin_sf"/>
</dbReference>
<dbReference type="SUPFAM" id="SSF48371">
    <property type="entry name" value="ARM repeat"/>
    <property type="match status" value="1"/>
</dbReference>
<dbReference type="Pfam" id="PF06367">
    <property type="entry name" value="Drf_FH3"/>
    <property type="match status" value="1"/>
</dbReference>
<dbReference type="GO" id="GO:0051015">
    <property type="term" value="F:actin filament binding"/>
    <property type="evidence" value="ECO:0007669"/>
    <property type="project" value="TreeGrafter"/>
</dbReference>
<evidence type="ECO:0000259" key="5">
    <source>
        <dbReference type="PROSITE" id="PS51444"/>
    </source>
</evidence>
<dbReference type="InterPro" id="IPR010473">
    <property type="entry name" value="GTPase-bd"/>
</dbReference>
<dbReference type="EMBL" id="BJWK01000001">
    <property type="protein sequence ID" value="GEM06116.1"/>
    <property type="molecule type" value="Genomic_DNA"/>
</dbReference>
<dbReference type="Proteomes" id="UP000321518">
    <property type="component" value="Unassembled WGS sequence"/>
</dbReference>
<dbReference type="PROSITE" id="PS51444">
    <property type="entry name" value="FH2"/>
    <property type="match status" value="1"/>
</dbReference>
<dbReference type="InterPro" id="IPR043592">
    <property type="entry name" value="FMNL_animal"/>
</dbReference>
<dbReference type="OrthoDB" id="1668162at2759"/>
<reference evidence="6 7" key="1">
    <citation type="submission" date="2019-07" db="EMBL/GenBank/DDBJ databases">
        <title>Rhodotorula toruloides NBRC10032 genome sequencing.</title>
        <authorList>
            <person name="Shida Y."/>
            <person name="Takaku H."/>
            <person name="Ogasawara W."/>
            <person name="Mori K."/>
        </authorList>
    </citation>
    <scope>NUCLEOTIDE SEQUENCE [LARGE SCALE GENOMIC DNA]</scope>
    <source>
        <strain evidence="6 7">NBRC10032</strain>
    </source>
</reference>
<evidence type="ECO:0000313" key="7">
    <source>
        <dbReference type="Proteomes" id="UP000321518"/>
    </source>
</evidence>
<feature type="compositionally biased region" description="Polar residues" evidence="3">
    <location>
        <begin position="1618"/>
        <end position="1629"/>
    </location>
</feature>
<feature type="region of interest" description="Disordered" evidence="3">
    <location>
        <begin position="299"/>
        <end position="351"/>
    </location>
</feature>
<keyword evidence="2" id="KW-0175">Coiled coil</keyword>
<dbReference type="PROSITE" id="PS51232">
    <property type="entry name" value="GBD_FH3"/>
    <property type="match status" value="1"/>
</dbReference>
<dbReference type="Pfam" id="PF06371">
    <property type="entry name" value="Drf_GBD"/>
    <property type="match status" value="1"/>
</dbReference>
<dbReference type="SUPFAM" id="SSF101447">
    <property type="entry name" value="Formin homology 2 domain (FH2 domain)"/>
    <property type="match status" value="1"/>
</dbReference>
<name>A0A511K7Z5_RHOTO</name>
<comment type="caution">
    <text evidence="6">The sequence shown here is derived from an EMBL/GenBank/DDBJ whole genome shotgun (WGS) entry which is preliminary data.</text>
</comment>
<proteinExistence type="inferred from homology"/>
<evidence type="ECO:0000256" key="3">
    <source>
        <dbReference type="SAM" id="MobiDB-lite"/>
    </source>
</evidence>
<dbReference type="InterPro" id="IPR011989">
    <property type="entry name" value="ARM-like"/>
</dbReference>
<dbReference type="Pfam" id="PF02181">
    <property type="entry name" value="FH2"/>
    <property type="match status" value="2"/>
</dbReference>
<feature type="domain" description="GBD/FH3" evidence="4">
    <location>
        <begin position="417"/>
        <end position="901"/>
    </location>
</feature>
<dbReference type="InterPro" id="IPR015425">
    <property type="entry name" value="FH2_Formin"/>
</dbReference>
<dbReference type="GO" id="GO:0016477">
    <property type="term" value="P:cell migration"/>
    <property type="evidence" value="ECO:0007669"/>
    <property type="project" value="TreeGrafter"/>
</dbReference>
<dbReference type="GO" id="GO:0008360">
    <property type="term" value="P:regulation of cell shape"/>
    <property type="evidence" value="ECO:0007669"/>
    <property type="project" value="TreeGrafter"/>
</dbReference>
<evidence type="ECO:0000256" key="1">
    <source>
        <dbReference type="ARBA" id="ARBA00023449"/>
    </source>
</evidence>
<comment type="similarity">
    <text evidence="1">Belongs to the formin homology family.</text>
</comment>
<evidence type="ECO:0000256" key="2">
    <source>
        <dbReference type="SAM" id="Coils"/>
    </source>
</evidence>
<dbReference type="InterPro" id="IPR016024">
    <property type="entry name" value="ARM-type_fold"/>
</dbReference>
<dbReference type="GO" id="GO:0031267">
    <property type="term" value="F:small GTPase binding"/>
    <property type="evidence" value="ECO:0007669"/>
    <property type="project" value="InterPro"/>
</dbReference>
<feature type="compositionally biased region" description="Polar residues" evidence="3">
    <location>
        <begin position="524"/>
        <end position="533"/>
    </location>
</feature>
<dbReference type="SMART" id="SM01140">
    <property type="entry name" value="Drf_GBD"/>
    <property type="match status" value="1"/>
</dbReference>
<dbReference type="Gene3D" id="1.25.10.10">
    <property type="entry name" value="Leucine-rich Repeat Variant"/>
    <property type="match status" value="1"/>
</dbReference>
<dbReference type="SMART" id="SM00498">
    <property type="entry name" value="FH2"/>
    <property type="match status" value="1"/>
</dbReference>